<evidence type="ECO:0000313" key="1">
    <source>
        <dbReference type="EMBL" id="MBA0566155.1"/>
    </source>
</evidence>
<sequence length="53" mass="6466">MLRRSQSILCSLQFLLRMLGILWKSSWIEHLHYCFQKFRRIRLSNTVGSLELR</sequence>
<proteinExistence type="predicted"/>
<keyword evidence="2" id="KW-1185">Reference proteome</keyword>
<dbReference type="Proteomes" id="UP000593572">
    <property type="component" value="Unassembled WGS sequence"/>
</dbReference>
<dbReference type="EMBL" id="JABEZX010000009">
    <property type="protein sequence ID" value="MBA0566155.1"/>
    <property type="molecule type" value="Genomic_DNA"/>
</dbReference>
<reference evidence="1 2" key="1">
    <citation type="journal article" date="2019" name="Genome Biol. Evol.">
        <title>Insights into the evolution of the New World diploid cottons (Gossypium, subgenus Houzingenia) based on genome sequencing.</title>
        <authorList>
            <person name="Grover C.E."/>
            <person name="Arick M.A. 2nd"/>
            <person name="Thrash A."/>
            <person name="Conover J.L."/>
            <person name="Sanders W.S."/>
            <person name="Peterson D.G."/>
            <person name="Frelichowski J.E."/>
            <person name="Scheffler J.A."/>
            <person name="Scheffler B.E."/>
            <person name="Wendel J.F."/>
        </authorList>
    </citation>
    <scope>NUCLEOTIDE SEQUENCE [LARGE SCALE GENOMIC DNA]</scope>
    <source>
        <strain evidence="1">157</strain>
        <tissue evidence="1">Leaf</tissue>
    </source>
</reference>
<comment type="caution">
    <text evidence="1">The sequence shown here is derived from an EMBL/GenBank/DDBJ whole genome shotgun (WGS) entry which is preliminary data.</text>
</comment>
<dbReference type="AlphaFoldDB" id="A0A7J8MN58"/>
<accession>A0A7J8MN58</accession>
<protein>
    <submittedName>
        <fullName evidence="1">Uncharacterized protein</fullName>
    </submittedName>
</protein>
<organism evidence="1 2">
    <name type="scientific">Gossypium lobatum</name>
    <dbReference type="NCBI Taxonomy" id="34289"/>
    <lineage>
        <taxon>Eukaryota</taxon>
        <taxon>Viridiplantae</taxon>
        <taxon>Streptophyta</taxon>
        <taxon>Embryophyta</taxon>
        <taxon>Tracheophyta</taxon>
        <taxon>Spermatophyta</taxon>
        <taxon>Magnoliopsida</taxon>
        <taxon>eudicotyledons</taxon>
        <taxon>Gunneridae</taxon>
        <taxon>Pentapetalae</taxon>
        <taxon>rosids</taxon>
        <taxon>malvids</taxon>
        <taxon>Malvales</taxon>
        <taxon>Malvaceae</taxon>
        <taxon>Malvoideae</taxon>
        <taxon>Gossypium</taxon>
    </lineage>
</organism>
<gene>
    <name evidence="1" type="ORF">Golob_010999</name>
</gene>
<name>A0A7J8MN58_9ROSI</name>
<evidence type="ECO:0000313" key="2">
    <source>
        <dbReference type="Proteomes" id="UP000593572"/>
    </source>
</evidence>